<proteinExistence type="predicted"/>
<evidence type="ECO:0000256" key="2">
    <source>
        <dbReference type="ARBA" id="ARBA00004613"/>
    </source>
</evidence>
<dbReference type="AlphaFoldDB" id="A0A8H3L8N2"/>
<evidence type="ECO:0000313" key="6">
    <source>
        <dbReference type="EMBL" id="GES81298.1"/>
    </source>
</evidence>
<dbReference type="GO" id="GO:0043657">
    <property type="term" value="C:host cell"/>
    <property type="evidence" value="ECO:0007669"/>
    <property type="project" value="UniProtKB-SubCell"/>
</dbReference>
<name>A0A8H3L8N2_9GLOM</name>
<dbReference type="OrthoDB" id="2395984at2759"/>
<sequence length="400" mass="46223">MSYILNCFVLGEDPFEKNFQFYLDTSKIQTIGLLKNAIIASQKLNVATKEVKLWRVDFPLTGINEEQKLDFINKCTNVNINIRDELDGVELPTISMSNNEFVIQQNLQHAHVIVQLSAEQPGAVRTLSGSKENLYIIIDDSNLYVEGKYVIGKREKMGAFDLKRRQLCFNQLRIDYGQVLRTIRNGRTLGGDPIVVGSIPPSDSLWDIVRNEGFSVTTFPRNNKGFEKMVDVQVGHYIDQVLYNKVPATLALVTGDSDYKPILQTATELGWIIEIYFWNTADSLELLCEKNILGLSYKLFDPNNADNPKFVSLNPFYKAITYGYGPEILYYGTAKMKLLQLFIPDWETNEIMDFFNEIGIFGWWYRERNLTWFYFKSHVDMNKAENQLRNKYPRISFLRV</sequence>
<dbReference type="Pfam" id="PF20147">
    <property type="entry name" value="Crinkler"/>
    <property type="match status" value="1"/>
</dbReference>
<dbReference type="GO" id="GO:0004540">
    <property type="term" value="F:RNA nuclease activity"/>
    <property type="evidence" value="ECO:0007669"/>
    <property type="project" value="InterPro"/>
</dbReference>
<dbReference type="GO" id="GO:0005576">
    <property type="term" value="C:extracellular region"/>
    <property type="evidence" value="ECO:0007669"/>
    <property type="project" value="UniProtKB-SubCell"/>
</dbReference>
<evidence type="ECO:0000256" key="1">
    <source>
        <dbReference type="ARBA" id="ARBA00004340"/>
    </source>
</evidence>
<protein>
    <submittedName>
        <fullName evidence="6">NYN domain-containing protein</fullName>
    </submittedName>
</protein>
<accession>A0A8H3L8N2</accession>
<evidence type="ECO:0000259" key="4">
    <source>
        <dbReference type="Pfam" id="PF01936"/>
    </source>
</evidence>
<dbReference type="Pfam" id="PF01936">
    <property type="entry name" value="NYN"/>
    <property type="match status" value="1"/>
</dbReference>
<comment type="subcellular location">
    <subcellularLocation>
        <location evidence="1">Host cell</location>
    </subcellularLocation>
    <subcellularLocation>
        <location evidence="2">Secreted</location>
    </subcellularLocation>
</comment>
<evidence type="ECO:0000256" key="3">
    <source>
        <dbReference type="ARBA" id="ARBA00022525"/>
    </source>
</evidence>
<gene>
    <name evidence="6" type="ORF">RCL2_000854900</name>
</gene>
<dbReference type="EMBL" id="BLAL01000054">
    <property type="protein sequence ID" value="GES81298.1"/>
    <property type="molecule type" value="Genomic_DNA"/>
</dbReference>
<evidence type="ECO:0000259" key="5">
    <source>
        <dbReference type="Pfam" id="PF20147"/>
    </source>
</evidence>
<dbReference type="Gene3D" id="3.40.50.1010">
    <property type="entry name" value="5'-nuclease"/>
    <property type="match status" value="1"/>
</dbReference>
<dbReference type="InterPro" id="IPR045379">
    <property type="entry name" value="Crinkler_N"/>
</dbReference>
<dbReference type="Proteomes" id="UP000615446">
    <property type="component" value="Unassembled WGS sequence"/>
</dbReference>
<comment type="caution">
    <text evidence="6">The sequence shown here is derived from an EMBL/GenBank/DDBJ whole genome shotgun (WGS) entry which is preliminary data.</text>
</comment>
<reference evidence="6" key="1">
    <citation type="submission" date="2019-10" db="EMBL/GenBank/DDBJ databases">
        <title>Conservation and host-specific expression of non-tandemly repeated heterogenous ribosome RNA gene in arbuscular mycorrhizal fungi.</title>
        <authorList>
            <person name="Maeda T."/>
            <person name="Kobayashi Y."/>
            <person name="Nakagawa T."/>
            <person name="Ezawa T."/>
            <person name="Yamaguchi K."/>
            <person name="Bino T."/>
            <person name="Nishimoto Y."/>
            <person name="Shigenobu S."/>
            <person name="Kawaguchi M."/>
        </authorList>
    </citation>
    <scope>NUCLEOTIDE SEQUENCE</scope>
    <source>
        <strain evidence="6">HR1</strain>
    </source>
</reference>
<evidence type="ECO:0000313" key="7">
    <source>
        <dbReference type="Proteomes" id="UP000615446"/>
    </source>
</evidence>
<feature type="domain" description="NYN" evidence="4">
    <location>
        <begin position="138"/>
        <end position="288"/>
    </location>
</feature>
<organism evidence="6 7">
    <name type="scientific">Rhizophagus clarus</name>
    <dbReference type="NCBI Taxonomy" id="94130"/>
    <lineage>
        <taxon>Eukaryota</taxon>
        <taxon>Fungi</taxon>
        <taxon>Fungi incertae sedis</taxon>
        <taxon>Mucoromycota</taxon>
        <taxon>Glomeromycotina</taxon>
        <taxon>Glomeromycetes</taxon>
        <taxon>Glomerales</taxon>
        <taxon>Glomeraceae</taxon>
        <taxon>Rhizophagus</taxon>
    </lineage>
</organism>
<feature type="domain" description="Crinkler effector protein N-terminal" evidence="5">
    <location>
        <begin position="5"/>
        <end position="115"/>
    </location>
</feature>
<keyword evidence="3" id="KW-0964">Secreted</keyword>
<dbReference type="InterPro" id="IPR021139">
    <property type="entry name" value="NYN"/>
</dbReference>